<dbReference type="STRING" id="1245910.OY14_01580"/>
<dbReference type="KEGG" id="bchi:OY14_01580"/>
<dbReference type="AlphaFoldDB" id="A0A0A7V1R5"/>
<reference evidence="2 3" key="1">
    <citation type="journal article" date="2015" name="Genome Announc.">
        <title>Genome Sequence of Borrelia chilensis VA1, a South American Member of the Lyme Borreliosis Group.</title>
        <authorList>
            <person name="Huang W."/>
            <person name="Ojaimi C."/>
            <person name="Fallon J.T."/>
            <person name="Travisany D."/>
            <person name="Maass A."/>
            <person name="Ivanova L."/>
            <person name="Tomova A."/>
            <person name="Gonzalez-Acuna D."/>
            <person name="Godfrey H.P."/>
            <person name="Cabello F.C."/>
        </authorList>
    </citation>
    <scope>NUCLEOTIDE SEQUENCE [LARGE SCALE GENOMIC DNA]</scope>
    <source>
        <strain evidence="2 3">VA1</strain>
    </source>
</reference>
<evidence type="ECO:0000256" key="1">
    <source>
        <dbReference type="SAM" id="Phobius"/>
    </source>
</evidence>
<accession>A0A0A7V1R5</accession>
<proteinExistence type="predicted"/>
<evidence type="ECO:0000313" key="3">
    <source>
        <dbReference type="Proteomes" id="UP000030940"/>
    </source>
</evidence>
<protein>
    <submittedName>
        <fullName evidence="2">Uncharacterized protein</fullName>
    </submittedName>
</protein>
<organism evidence="2 3">
    <name type="scientific">Borreliella chilensis</name>
    <dbReference type="NCBI Taxonomy" id="1245910"/>
    <lineage>
        <taxon>Bacteria</taxon>
        <taxon>Pseudomonadati</taxon>
        <taxon>Spirochaetota</taxon>
        <taxon>Spirochaetia</taxon>
        <taxon>Spirochaetales</taxon>
        <taxon>Borreliaceae</taxon>
        <taxon>Borreliella</taxon>
    </lineage>
</organism>
<dbReference type="Proteomes" id="UP000030940">
    <property type="component" value="Chromosome"/>
</dbReference>
<name>A0A0A7V1R5_9SPIR</name>
<dbReference type="HOGENOM" id="CLU_193545_0_0_12"/>
<keyword evidence="1" id="KW-1133">Transmembrane helix</keyword>
<sequence length="82" mass="9805">MINFLKIHQRYWGINVFGFIICFKLLILSAIKNMNNFQILLHHLMKFKICIQNLFNVLLNLGYEFFAKNPIIRIKCDLQIFG</sequence>
<feature type="transmembrane region" description="Helical" evidence="1">
    <location>
        <begin position="12"/>
        <end position="31"/>
    </location>
</feature>
<gene>
    <name evidence="2" type="ORF">OY14_01580</name>
</gene>
<evidence type="ECO:0000313" key="2">
    <source>
        <dbReference type="EMBL" id="AJA90147.1"/>
    </source>
</evidence>
<keyword evidence="3" id="KW-1185">Reference proteome</keyword>
<keyword evidence="1" id="KW-0812">Transmembrane</keyword>
<dbReference type="EMBL" id="CP009910">
    <property type="protein sequence ID" value="AJA90147.1"/>
    <property type="molecule type" value="Genomic_DNA"/>
</dbReference>
<keyword evidence="1" id="KW-0472">Membrane</keyword>